<feature type="region of interest" description="Disordered" evidence="12">
    <location>
        <begin position="167"/>
        <end position="202"/>
    </location>
</feature>
<dbReference type="GeneID" id="136797577"/>
<dbReference type="PIRSF" id="PIRSF016570">
    <property type="entry name" value="Ku80"/>
    <property type="match status" value="1"/>
</dbReference>
<evidence type="ECO:0000256" key="8">
    <source>
        <dbReference type="ARBA" id="ARBA00023125"/>
    </source>
</evidence>
<dbReference type="Proteomes" id="UP000594262">
    <property type="component" value="Unplaced"/>
</dbReference>
<evidence type="ECO:0000313" key="15">
    <source>
        <dbReference type="Proteomes" id="UP000594262"/>
    </source>
</evidence>
<dbReference type="InterPro" id="IPR014893">
    <property type="entry name" value="Ku_PK_bind"/>
</dbReference>
<evidence type="ECO:0000256" key="10">
    <source>
        <dbReference type="ARBA" id="ARBA00023204"/>
    </source>
</evidence>
<name>A0A7M5V7J5_9CNID</name>
<evidence type="ECO:0000256" key="1">
    <source>
        <dbReference type="ARBA" id="ARBA00004123"/>
    </source>
</evidence>
<accession>A0A7M5V7J5</accession>
<keyword evidence="8" id="KW-0238">DNA-binding</keyword>
<dbReference type="Gene3D" id="1.10.1600.10">
    <property type="match status" value="1"/>
</dbReference>
<feature type="region of interest" description="Disordered" evidence="12">
    <location>
        <begin position="557"/>
        <end position="579"/>
    </location>
</feature>
<evidence type="ECO:0000313" key="14">
    <source>
        <dbReference type="EnsemblMetazoa" id="CLYHEMP003778.1"/>
    </source>
</evidence>
<sequence length="735" mass="82845">MAIKAEALVIVIDVSPSMNDVIDESGQTALQKCITAANMILQRKIFTDTKKHKDEAALILFGTEGANNPLHDQFGEGNYENITISRDLSVIDVEMLKFVNNDIVAGATGGDFVDALVVALDHLNTKCSGRKMDQKVVLFSTLRHEFNADQIQTIIGGMKANNVNLIFVGPENPDDGDGDSDEESGDQQQQQPQQLDRKPLTEQQMTGVRCIDHVLEEVDGDGISIDDVLPMLSFFELRRKKQVTTFRGTIDIGSNLKINVYAYTKVKEERPASWKKLSALAEHAANRDTMGVDMQRTYHLNDTDRTEVEKDNVAQAYRYGKTIVPMTSDDQKSMKMQTTKSCKVLGFTSKENVPRALYTRDVCHILTPQPGDEHAAVAFSSLCHALQEKDMVAIVRYVSRGNTDPKLGFLAPHIKSSYEGLIFIALPFREDMRSYVFPPLNQKKVTEQHDAAVDNLIDDMKLVENIDIKKDEDSKNNEEQYKPKELLNPVNQRQCQCIQSRALNDNQDELPDIEAYITRMVRVKPETATRCETSLNSLKNLFPLKEVEQKKNDVFKDVGNDEKKDEEKSADSASQQKEEFALNDVAGKEQVKKISVTDPVDDFKNLIENASNEDERAEACRQICAIIMRLVTESFLDQHYQKALCCIRALKEYCIKIETPKAFNELYEDLKSTCVGKRRQDFWDFLATNNVDAIHDPTSVDISNANSDKQPMEVEEEETSVDKESEDADALLDLL</sequence>
<dbReference type="FunFam" id="2.40.290.10:FF:000005">
    <property type="entry name" value="X-ray repair cross-complementing protein 5"/>
    <property type="match status" value="1"/>
</dbReference>
<dbReference type="GO" id="GO:0016787">
    <property type="term" value="F:hydrolase activity"/>
    <property type="evidence" value="ECO:0007669"/>
    <property type="project" value="UniProtKB-KW"/>
</dbReference>
<keyword evidence="11" id="KW-0539">Nucleus</keyword>
<dbReference type="GO" id="GO:0003684">
    <property type="term" value="F:damaged DNA binding"/>
    <property type="evidence" value="ECO:0007669"/>
    <property type="project" value="InterPro"/>
</dbReference>
<dbReference type="PANTHER" id="PTHR12604">
    <property type="entry name" value="KU AUTOANTIGEN DNA HELICASE"/>
    <property type="match status" value="1"/>
</dbReference>
<dbReference type="InterPro" id="IPR024193">
    <property type="entry name" value="Ku80"/>
</dbReference>
<evidence type="ECO:0000259" key="13">
    <source>
        <dbReference type="SMART" id="SM00559"/>
    </source>
</evidence>
<keyword evidence="3" id="KW-0547">Nucleotide-binding</keyword>
<keyword evidence="7" id="KW-0067">ATP-binding</keyword>
<evidence type="ECO:0000256" key="6">
    <source>
        <dbReference type="ARBA" id="ARBA00022806"/>
    </source>
</evidence>
<feature type="domain" description="Ku" evidence="13">
    <location>
        <begin position="305"/>
        <end position="443"/>
    </location>
</feature>
<evidence type="ECO:0000256" key="12">
    <source>
        <dbReference type="SAM" id="MobiDB-lite"/>
    </source>
</evidence>
<dbReference type="GO" id="GO:0000723">
    <property type="term" value="P:telomere maintenance"/>
    <property type="evidence" value="ECO:0007669"/>
    <property type="project" value="InterPro"/>
</dbReference>
<dbReference type="AlphaFoldDB" id="A0A7M5V7J5"/>
<feature type="compositionally biased region" description="Acidic residues" evidence="12">
    <location>
        <begin position="713"/>
        <end position="735"/>
    </location>
</feature>
<feature type="compositionally biased region" description="Acidic residues" evidence="12">
    <location>
        <begin position="172"/>
        <end position="185"/>
    </location>
</feature>
<dbReference type="InterPro" id="IPR036494">
    <property type="entry name" value="Ku_C_sf"/>
</dbReference>
<evidence type="ECO:0000256" key="11">
    <source>
        <dbReference type="ARBA" id="ARBA00023242"/>
    </source>
</evidence>
<dbReference type="GO" id="GO:0006310">
    <property type="term" value="P:DNA recombination"/>
    <property type="evidence" value="ECO:0007669"/>
    <property type="project" value="UniProtKB-KW"/>
</dbReference>
<dbReference type="SUPFAM" id="SSF53300">
    <property type="entry name" value="vWA-like"/>
    <property type="match status" value="1"/>
</dbReference>
<proteinExistence type="inferred from homology"/>
<dbReference type="InterPro" id="IPR036465">
    <property type="entry name" value="vWFA_dom_sf"/>
</dbReference>
<evidence type="ECO:0000256" key="5">
    <source>
        <dbReference type="ARBA" id="ARBA00022801"/>
    </source>
</evidence>
<keyword evidence="6" id="KW-0347">Helicase</keyword>
<dbReference type="Pfam" id="PF03730">
    <property type="entry name" value="Ku_C"/>
    <property type="match status" value="1"/>
</dbReference>
<dbReference type="GO" id="GO:0006303">
    <property type="term" value="P:double-strand break repair via nonhomologous end joining"/>
    <property type="evidence" value="ECO:0007669"/>
    <property type="project" value="InterPro"/>
</dbReference>
<dbReference type="GO" id="GO:0005524">
    <property type="term" value="F:ATP binding"/>
    <property type="evidence" value="ECO:0007669"/>
    <property type="project" value="UniProtKB-KW"/>
</dbReference>
<evidence type="ECO:0000256" key="4">
    <source>
        <dbReference type="ARBA" id="ARBA00022763"/>
    </source>
</evidence>
<keyword evidence="15" id="KW-1185">Reference proteome</keyword>
<dbReference type="Gene3D" id="1.25.40.240">
    <property type="entry name" value="Ku, C-terminal domain"/>
    <property type="match status" value="1"/>
</dbReference>
<dbReference type="InterPro" id="IPR016194">
    <property type="entry name" value="SPOC-like_C_dom_sf"/>
</dbReference>
<evidence type="ECO:0000256" key="3">
    <source>
        <dbReference type="ARBA" id="ARBA00022741"/>
    </source>
</evidence>
<dbReference type="OrthoDB" id="30826at2759"/>
<keyword evidence="9" id="KW-0233">DNA recombination</keyword>
<protein>
    <recommendedName>
        <fullName evidence="13">Ku domain-containing protein</fullName>
    </recommendedName>
</protein>
<dbReference type="GO" id="GO:0003690">
    <property type="term" value="F:double-stranded DNA binding"/>
    <property type="evidence" value="ECO:0007669"/>
    <property type="project" value="TreeGrafter"/>
</dbReference>
<evidence type="ECO:0000256" key="7">
    <source>
        <dbReference type="ARBA" id="ARBA00022840"/>
    </source>
</evidence>
<dbReference type="GO" id="GO:0003678">
    <property type="term" value="F:DNA helicase activity"/>
    <property type="evidence" value="ECO:0007669"/>
    <property type="project" value="InterPro"/>
</dbReference>
<dbReference type="RefSeq" id="XP_066910264.1">
    <property type="nucleotide sequence ID" value="XM_067054163.1"/>
</dbReference>
<evidence type="ECO:0000256" key="2">
    <source>
        <dbReference type="ARBA" id="ARBA00007726"/>
    </source>
</evidence>
<dbReference type="InterPro" id="IPR006164">
    <property type="entry name" value="DNA_bd_Ku70/Ku80"/>
</dbReference>
<dbReference type="FunFam" id="1.10.1600.10:FF:000002">
    <property type="entry name" value="X-ray repair cross-complementing protein 5"/>
    <property type="match status" value="1"/>
</dbReference>
<dbReference type="PANTHER" id="PTHR12604:SF4">
    <property type="entry name" value="X-RAY REPAIR CROSS-COMPLEMENTING PROTEIN 5"/>
    <property type="match status" value="1"/>
</dbReference>
<dbReference type="SUPFAM" id="SSF100939">
    <property type="entry name" value="SPOC domain-like"/>
    <property type="match status" value="1"/>
</dbReference>
<comment type="similarity">
    <text evidence="2">Belongs to the ku80 family.</text>
</comment>
<evidence type="ECO:0000256" key="9">
    <source>
        <dbReference type="ARBA" id="ARBA00023172"/>
    </source>
</evidence>
<dbReference type="InterPro" id="IPR005160">
    <property type="entry name" value="Ku_C"/>
</dbReference>
<dbReference type="GO" id="GO:0042162">
    <property type="term" value="F:telomeric DNA binding"/>
    <property type="evidence" value="ECO:0007669"/>
    <property type="project" value="InterPro"/>
</dbReference>
<dbReference type="SMART" id="SM00559">
    <property type="entry name" value="Ku78"/>
    <property type="match status" value="1"/>
</dbReference>
<dbReference type="GO" id="GO:0043564">
    <property type="term" value="C:Ku70:Ku80 complex"/>
    <property type="evidence" value="ECO:0007669"/>
    <property type="project" value="InterPro"/>
</dbReference>
<dbReference type="EnsemblMetazoa" id="CLYHEMT003778.1">
    <property type="protein sequence ID" value="CLYHEMP003778.1"/>
    <property type="gene ID" value="CLYHEMG003778"/>
</dbReference>
<keyword evidence="10" id="KW-0234">DNA repair</keyword>
<comment type="subcellular location">
    <subcellularLocation>
        <location evidence="1">Nucleus</location>
    </subcellularLocation>
</comment>
<keyword evidence="4" id="KW-0227">DNA damage</keyword>
<dbReference type="Gene3D" id="2.40.290.10">
    <property type="match status" value="1"/>
</dbReference>
<dbReference type="CDD" id="cd00873">
    <property type="entry name" value="KU80"/>
    <property type="match status" value="1"/>
</dbReference>
<reference evidence="14" key="1">
    <citation type="submission" date="2021-01" db="UniProtKB">
        <authorList>
            <consortium name="EnsemblMetazoa"/>
        </authorList>
    </citation>
    <scope>IDENTIFICATION</scope>
</reference>
<dbReference type="SUPFAM" id="SSF101420">
    <property type="entry name" value="C-terminal domain of Ku80"/>
    <property type="match status" value="1"/>
</dbReference>
<dbReference type="Pfam" id="PF02735">
    <property type="entry name" value="Ku"/>
    <property type="match status" value="1"/>
</dbReference>
<feature type="region of interest" description="Disordered" evidence="12">
    <location>
        <begin position="698"/>
        <end position="735"/>
    </location>
</feature>
<dbReference type="Pfam" id="PF08785">
    <property type="entry name" value="Ku_PK_bind"/>
    <property type="match status" value="1"/>
</dbReference>
<keyword evidence="5" id="KW-0378">Hydrolase</keyword>
<feature type="compositionally biased region" description="Polar residues" evidence="12">
    <location>
        <begin position="700"/>
        <end position="709"/>
    </location>
</feature>
<organism evidence="14 15">
    <name type="scientific">Clytia hemisphaerica</name>
    <dbReference type="NCBI Taxonomy" id="252671"/>
    <lineage>
        <taxon>Eukaryota</taxon>
        <taxon>Metazoa</taxon>
        <taxon>Cnidaria</taxon>
        <taxon>Hydrozoa</taxon>
        <taxon>Hydroidolina</taxon>
        <taxon>Leptothecata</taxon>
        <taxon>Obeliida</taxon>
        <taxon>Clytiidae</taxon>
        <taxon>Clytia</taxon>
    </lineage>
</organism>
<dbReference type="Gene3D" id="3.40.50.410">
    <property type="entry name" value="von Willebrand factor, type A domain"/>
    <property type="match status" value="1"/>
</dbReference>